<evidence type="ECO:0000256" key="2">
    <source>
        <dbReference type="ARBA" id="ARBA00023315"/>
    </source>
</evidence>
<dbReference type="SUPFAM" id="SSF55729">
    <property type="entry name" value="Acyl-CoA N-acyltransferases (Nat)"/>
    <property type="match status" value="1"/>
</dbReference>
<dbReference type="InterPro" id="IPR006464">
    <property type="entry name" value="AcTrfase_RimI/Ard1"/>
</dbReference>
<evidence type="ECO:0000313" key="4">
    <source>
        <dbReference type="EMBL" id="AIE92964.1"/>
    </source>
</evidence>
<organism evidence="4">
    <name type="scientific">uncultured marine thaumarchaeote AD1000_30_G09</name>
    <dbReference type="NCBI Taxonomy" id="1455905"/>
    <lineage>
        <taxon>Archaea</taxon>
        <taxon>Nitrososphaerota</taxon>
        <taxon>environmental samples</taxon>
    </lineage>
</organism>
<dbReference type="EC" id="2.3.1.128" evidence="4"/>
<dbReference type="PANTHER" id="PTHR23091">
    <property type="entry name" value="N-TERMINAL ACETYLTRANSFERASE"/>
    <property type="match status" value="1"/>
</dbReference>
<dbReference type="InterPro" id="IPR000182">
    <property type="entry name" value="GNAT_dom"/>
</dbReference>
<gene>
    <name evidence="4" type="primary">rimI</name>
</gene>
<feature type="domain" description="N-acetyltransferase" evidence="3">
    <location>
        <begin position="27"/>
        <end position="181"/>
    </location>
</feature>
<name>A0A075FNQ2_9ARCH</name>
<keyword evidence="2 4" id="KW-0012">Acyltransferase</keyword>
<keyword evidence="1 4" id="KW-0808">Transferase</keyword>
<dbReference type="EMBL" id="KF900382">
    <property type="protein sequence ID" value="AIE92964.1"/>
    <property type="molecule type" value="Genomic_DNA"/>
</dbReference>
<dbReference type="Pfam" id="PF00583">
    <property type="entry name" value="Acetyltransf_1"/>
    <property type="match status" value="1"/>
</dbReference>
<evidence type="ECO:0000259" key="3">
    <source>
        <dbReference type="PROSITE" id="PS51186"/>
    </source>
</evidence>
<sequence>MLFYSKIKYLHAFIASVQVILKQMGDCILRRCELGDIIPVMEINLRTLPEHYSDYFYESLLEELPEAFVVAEISGKIVGYIMCKMEHGFSNFKKLGFVKKGHVVSIAVMNEHRSKGFGSALVNESIKGVKIRQCSELYLEVRCSNNDAVRLYEKLGFSITQRLKAYYRDGEDAYVMAVDLAN</sequence>
<dbReference type="InterPro" id="IPR016181">
    <property type="entry name" value="Acyl_CoA_acyltransferase"/>
</dbReference>
<reference evidence="4" key="1">
    <citation type="journal article" date="2014" name="Genome Biol. Evol.">
        <title>Pangenome evidence for extensive interdomain horizontal transfer affecting lineage core and shell genes in uncultured planktonic thaumarchaeota and euryarchaeota.</title>
        <authorList>
            <person name="Deschamps P."/>
            <person name="Zivanovic Y."/>
            <person name="Moreira D."/>
            <person name="Rodriguez-Valera F."/>
            <person name="Lopez-Garcia P."/>
        </authorList>
    </citation>
    <scope>NUCLEOTIDE SEQUENCE</scope>
</reference>
<dbReference type="PROSITE" id="PS51186">
    <property type="entry name" value="GNAT"/>
    <property type="match status" value="1"/>
</dbReference>
<dbReference type="PANTHER" id="PTHR23091:SF4">
    <property type="entry name" value="N-TERMINAL AMINO-ACID N(ALPHA)-ACETYLTRANSFERASE NATA"/>
    <property type="match status" value="1"/>
</dbReference>
<protein>
    <submittedName>
        <fullName evidence="4">Ribosomal-protein-alanine acetyltransferase (RimI)</fullName>
        <ecNumber evidence="4">2.3.1.128</ecNumber>
    </submittedName>
</protein>
<dbReference type="NCBIfam" id="TIGR01575">
    <property type="entry name" value="rimI"/>
    <property type="match status" value="1"/>
</dbReference>
<proteinExistence type="predicted"/>
<evidence type="ECO:0000256" key="1">
    <source>
        <dbReference type="ARBA" id="ARBA00022679"/>
    </source>
</evidence>
<dbReference type="GO" id="GO:0004596">
    <property type="term" value="F:protein-N-terminal amino-acid acetyltransferase activity"/>
    <property type="evidence" value="ECO:0007669"/>
    <property type="project" value="InterPro"/>
</dbReference>
<dbReference type="InterPro" id="IPR045047">
    <property type="entry name" value="Ard1-like"/>
</dbReference>
<dbReference type="CDD" id="cd04301">
    <property type="entry name" value="NAT_SF"/>
    <property type="match status" value="1"/>
</dbReference>
<accession>A0A075FNQ2</accession>
<dbReference type="Gene3D" id="3.40.630.30">
    <property type="match status" value="1"/>
</dbReference>
<dbReference type="AlphaFoldDB" id="A0A075FNQ2"/>
<dbReference type="GO" id="GO:0031415">
    <property type="term" value="C:NatA complex"/>
    <property type="evidence" value="ECO:0007669"/>
    <property type="project" value="InterPro"/>
</dbReference>